<keyword evidence="2" id="KW-0472">Membrane</keyword>
<organism evidence="3 4">
    <name type="scientific">Rodentibacter trehalosifermentans</name>
    <dbReference type="NCBI Taxonomy" id="1908263"/>
    <lineage>
        <taxon>Bacteria</taxon>
        <taxon>Pseudomonadati</taxon>
        <taxon>Pseudomonadota</taxon>
        <taxon>Gammaproteobacteria</taxon>
        <taxon>Pasteurellales</taxon>
        <taxon>Pasteurellaceae</taxon>
        <taxon>Rodentibacter</taxon>
    </lineage>
</organism>
<feature type="transmembrane region" description="Helical" evidence="2">
    <location>
        <begin position="12"/>
        <end position="34"/>
    </location>
</feature>
<gene>
    <name evidence="3" type="ORF">BKK52_03240</name>
</gene>
<keyword evidence="4" id="KW-1185">Reference proteome</keyword>
<dbReference type="Proteomes" id="UP000189161">
    <property type="component" value="Unassembled WGS sequence"/>
</dbReference>
<accession>A0A1V3J3I1</accession>
<keyword evidence="1" id="KW-0175">Coiled coil</keyword>
<comment type="caution">
    <text evidence="3">The sequence shown here is derived from an EMBL/GenBank/DDBJ whole genome shotgun (WGS) entry which is preliminary data.</text>
</comment>
<dbReference type="RefSeq" id="WP_077477882.1">
    <property type="nucleotide sequence ID" value="NZ_MLHL01000015.1"/>
</dbReference>
<protein>
    <submittedName>
        <fullName evidence="3">Uncharacterized protein</fullName>
    </submittedName>
</protein>
<sequence length="332" mass="38230">MFNRKNEGIFQLSLTEIAFMLIFILLFLLGSMYFNLVKENQELLQINDQQKELLIDYEGSKQVIAESIKVLQLQTSDPNEIISQLKAMLETNQEIQKLRENLQGQEALLSSLSEILGKDLSREELADKIAEISAFNESILLAAKDAGVDHTDLNAVQNYLTQSVKLNHTIENMLASIPDISEQEREKLIHNLVSKLNDTNTKENINLQGQVAYLRKRLEAQGGRDLPPCWANAEGAVEYLFKMDIFSSGIKITPIWESHRAEDAKQIPNIEKLSNKILTRAYFQQLTSPIRTLTDEMQCRHYVKIKNHVSDLRTFNNYRYAIEHVFYKLELR</sequence>
<keyword evidence="2" id="KW-1133">Transmembrane helix</keyword>
<reference evidence="3 4" key="1">
    <citation type="submission" date="2016-10" db="EMBL/GenBank/DDBJ databases">
        <title>Rodentibacter gen. nov. and new species.</title>
        <authorList>
            <person name="Christensen H."/>
        </authorList>
    </citation>
    <scope>NUCLEOTIDE SEQUENCE [LARGE SCALE GENOMIC DNA]</scope>
    <source>
        <strain evidence="3 4">H1987082031</strain>
    </source>
</reference>
<dbReference type="OrthoDB" id="8964707at2"/>
<proteinExistence type="predicted"/>
<dbReference type="EMBL" id="MLHL01000015">
    <property type="protein sequence ID" value="OOF49541.1"/>
    <property type="molecule type" value="Genomic_DNA"/>
</dbReference>
<evidence type="ECO:0000256" key="2">
    <source>
        <dbReference type="SAM" id="Phobius"/>
    </source>
</evidence>
<evidence type="ECO:0000313" key="4">
    <source>
        <dbReference type="Proteomes" id="UP000189161"/>
    </source>
</evidence>
<name>A0A1V3J3I1_9PAST</name>
<keyword evidence="2" id="KW-0812">Transmembrane</keyword>
<dbReference type="AlphaFoldDB" id="A0A1V3J3I1"/>
<evidence type="ECO:0000256" key="1">
    <source>
        <dbReference type="SAM" id="Coils"/>
    </source>
</evidence>
<evidence type="ECO:0000313" key="3">
    <source>
        <dbReference type="EMBL" id="OOF49541.1"/>
    </source>
</evidence>
<feature type="coiled-coil region" evidence="1">
    <location>
        <begin position="85"/>
        <end position="115"/>
    </location>
</feature>